<proteinExistence type="predicted"/>
<evidence type="ECO:0000313" key="2">
    <source>
        <dbReference type="Proteomes" id="UP000706891"/>
    </source>
</evidence>
<dbReference type="Pfam" id="PF18979">
    <property type="entry name" value="DUF5715"/>
    <property type="match status" value="1"/>
</dbReference>
<protein>
    <submittedName>
        <fullName evidence="1">Uncharacterized protein</fullName>
    </submittedName>
</protein>
<keyword evidence="2" id="KW-1185">Reference proteome</keyword>
<reference evidence="1" key="1">
    <citation type="submission" date="2020-08" db="EMBL/GenBank/DDBJ databases">
        <authorList>
            <person name="Cejkova D."/>
            <person name="Kubasova T."/>
            <person name="Jahodarova E."/>
            <person name="Rychlik I."/>
        </authorList>
    </citation>
    <scope>NUCLEOTIDE SEQUENCE</scope>
    <source>
        <strain evidence="1">An824</strain>
    </source>
</reference>
<dbReference type="EMBL" id="JACJJG010000004">
    <property type="protein sequence ID" value="MBM6672622.1"/>
    <property type="molecule type" value="Genomic_DNA"/>
</dbReference>
<dbReference type="AlphaFoldDB" id="A0A938WRH1"/>
<evidence type="ECO:0000313" key="1">
    <source>
        <dbReference type="EMBL" id="MBM6672622.1"/>
    </source>
</evidence>
<dbReference type="Proteomes" id="UP000706891">
    <property type="component" value="Unassembled WGS sequence"/>
</dbReference>
<dbReference type="SUPFAM" id="SSF55166">
    <property type="entry name" value="Hedgehog/DD-peptidase"/>
    <property type="match status" value="1"/>
</dbReference>
<dbReference type="InterPro" id="IPR009045">
    <property type="entry name" value="Zn_M74/Hedgehog-like"/>
</dbReference>
<gene>
    <name evidence="1" type="ORF">H6A34_01815</name>
</gene>
<dbReference type="InterPro" id="IPR043769">
    <property type="entry name" value="DUF5715"/>
</dbReference>
<sequence>MKGAKNKFLASFVVIVVVLAFVRLIFPSVAEDRTKNAMLANEVRKSVDDKTDDTAALHVPVSIKPVNAATGFPLPSFFDGKGNIVKHRINSVPGFSRTFPDNNDVQLMAANYYGVKPVEDRKDAEHRKKELVFVGASPYFHIDPLRSSIPYLVPRAAVLLNDIGRAYYDSLQIKGIPLHQIIVTSVLRSRADVKNLRQYNGNATENSCHMYGTTFDICYNRYKTVSPSADQPRRAVRNDTLKWVLSEVLRDMRENKRCYIKYEVKQGCFHITVR</sequence>
<organism evidence="1 2">
    <name type="scientific">Marseilla massiliensis</name>
    <dbReference type="NCBI Taxonomy" id="1841864"/>
    <lineage>
        <taxon>Bacteria</taxon>
        <taxon>Pseudomonadati</taxon>
        <taxon>Bacteroidota</taxon>
        <taxon>Bacteroidia</taxon>
        <taxon>Bacteroidales</taxon>
        <taxon>Prevotellaceae</taxon>
        <taxon>Marseilla</taxon>
    </lineage>
</organism>
<name>A0A938WRH1_9BACT</name>
<accession>A0A938WRH1</accession>
<reference evidence="1" key="2">
    <citation type="journal article" date="2021" name="Sci. Rep.">
        <title>The distribution of antibiotic resistance genes in chicken gut microbiota commensals.</title>
        <authorList>
            <person name="Juricova H."/>
            <person name="Matiasovicova J."/>
            <person name="Kubasova T."/>
            <person name="Cejkova D."/>
            <person name="Rychlik I."/>
        </authorList>
    </citation>
    <scope>NUCLEOTIDE SEQUENCE</scope>
    <source>
        <strain evidence="1">An824</strain>
    </source>
</reference>
<comment type="caution">
    <text evidence="1">The sequence shown here is derived from an EMBL/GenBank/DDBJ whole genome shotgun (WGS) entry which is preliminary data.</text>
</comment>